<name>A0A3G6TDN6_9FLAO</name>
<dbReference type="PROSITE" id="PS50042">
    <property type="entry name" value="CNMP_BINDING_3"/>
    <property type="match status" value="1"/>
</dbReference>
<proteinExistence type="predicted"/>
<evidence type="ECO:0000259" key="1">
    <source>
        <dbReference type="PROSITE" id="PS50042"/>
    </source>
</evidence>
<dbReference type="KEGG" id="cben:EG339_23615"/>
<dbReference type="Gene3D" id="2.60.120.10">
    <property type="entry name" value="Jelly Rolls"/>
    <property type="match status" value="1"/>
</dbReference>
<organism evidence="2 3">
    <name type="scientific">Chryseobacterium bernardetii</name>
    <dbReference type="NCBI Taxonomy" id="1241978"/>
    <lineage>
        <taxon>Bacteria</taxon>
        <taxon>Pseudomonadati</taxon>
        <taxon>Bacteroidota</taxon>
        <taxon>Flavobacteriia</taxon>
        <taxon>Flavobacteriales</taxon>
        <taxon>Weeksellaceae</taxon>
        <taxon>Chryseobacterium group</taxon>
        <taxon>Chryseobacterium</taxon>
    </lineage>
</organism>
<dbReference type="InterPro" id="IPR000595">
    <property type="entry name" value="cNMP-bd_dom"/>
</dbReference>
<dbReference type="Pfam" id="PF00027">
    <property type="entry name" value="cNMP_binding"/>
    <property type="match status" value="1"/>
</dbReference>
<dbReference type="EMBL" id="CP033932">
    <property type="protein sequence ID" value="AZB27361.1"/>
    <property type="molecule type" value="Genomic_DNA"/>
</dbReference>
<feature type="domain" description="Cyclic nucleotide-binding" evidence="1">
    <location>
        <begin position="10"/>
        <end position="112"/>
    </location>
</feature>
<evidence type="ECO:0000313" key="3">
    <source>
        <dbReference type="Proteomes" id="UP000271193"/>
    </source>
</evidence>
<dbReference type="SUPFAM" id="SSF51206">
    <property type="entry name" value="cAMP-binding domain-like"/>
    <property type="match status" value="1"/>
</dbReference>
<dbReference type="Proteomes" id="UP000271193">
    <property type="component" value="Chromosome"/>
</dbReference>
<dbReference type="CDD" id="cd00038">
    <property type="entry name" value="CAP_ED"/>
    <property type="match status" value="1"/>
</dbReference>
<keyword evidence="3" id="KW-1185">Reference proteome</keyword>
<dbReference type="InterPro" id="IPR014710">
    <property type="entry name" value="RmlC-like_jellyroll"/>
</dbReference>
<dbReference type="InterPro" id="IPR018490">
    <property type="entry name" value="cNMP-bd_dom_sf"/>
</dbReference>
<sequence>MENLLKYIRSLTPFSDESWTLLQPALSEKQYKKNELILKEGEVCQSLFYIDKGYCRSYYEIDGVAKNTSFFFENEIATNISSFGSGKPSESNIAACENLQVVIFDKEKLFTIAKQHIEIESLGRHCIRQFATKQEEFSNLFKLYSAQERLEYIEKKYPEILQRVSLTQLASFLGVARETLSRIRKRRISK</sequence>
<reference evidence="3" key="1">
    <citation type="submission" date="2018-11" db="EMBL/GenBank/DDBJ databases">
        <title>Proposal to divide the Flavobacteriaceae and reorganize its genera based on Amino Acid Identity values calculated from whole genome sequences.</title>
        <authorList>
            <person name="Nicholson A.C."/>
            <person name="Gulvik C.A."/>
            <person name="Whitney A.M."/>
            <person name="Humrighouse B.W."/>
            <person name="Bell M."/>
            <person name="Holmes B."/>
            <person name="Steigerwalt A.G."/>
            <person name="Villarma A."/>
            <person name="Sheth M."/>
            <person name="Batra D."/>
            <person name="Pryor J."/>
            <person name="Bernardet J.-F."/>
            <person name="Hugo C."/>
            <person name="Kampfer P."/>
            <person name="Newman J."/>
            <person name="McQuiston J.R."/>
        </authorList>
    </citation>
    <scope>NUCLEOTIDE SEQUENCE [LARGE SCALE GENOMIC DNA]</scope>
    <source>
        <strain evidence="3">G0229</strain>
    </source>
</reference>
<protein>
    <submittedName>
        <fullName evidence="2">Crp/Fnr family transcriptional regulator</fullName>
    </submittedName>
</protein>
<gene>
    <name evidence="2" type="ORF">EG339_23615</name>
</gene>
<accession>A0A3G6TDN6</accession>
<dbReference type="AlphaFoldDB" id="A0A3G6TDN6"/>
<dbReference type="GeneID" id="99067792"/>
<evidence type="ECO:0000313" key="2">
    <source>
        <dbReference type="EMBL" id="AZB27361.1"/>
    </source>
</evidence>
<dbReference type="RefSeq" id="WP_123872464.1">
    <property type="nucleotide sequence ID" value="NZ_CP033932.1"/>
</dbReference>